<gene>
    <name evidence="1" type="ORF">M413DRAFT_444373</name>
</gene>
<dbReference type="Proteomes" id="UP000053424">
    <property type="component" value="Unassembled WGS sequence"/>
</dbReference>
<feature type="non-terminal residue" evidence="1">
    <location>
        <position position="65"/>
    </location>
</feature>
<evidence type="ECO:0000313" key="2">
    <source>
        <dbReference type="Proteomes" id="UP000053424"/>
    </source>
</evidence>
<dbReference type="AlphaFoldDB" id="A0A0C2XYK2"/>
<sequence length="65" mass="7209">MDPGVVSELQLSESEQAVLLSLDSETTYTTPEEAKAMAEKAFYAHMGLAGWVPWFRNNGFPPQYA</sequence>
<dbReference type="EMBL" id="KN831777">
    <property type="protein sequence ID" value="KIM42698.1"/>
    <property type="molecule type" value="Genomic_DNA"/>
</dbReference>
<name>A0A0C2XYK2_HEBCY</name>
<keyword evidence="2" id="KW-1185">Reference proteome</keyword>
<reference evidence="1 2" key="1">
    <citation type="submission" date="2014-04" db="EMBL/GenBank/DDBJ databases">
        <authorList>
            <consortium name="DOE Joint Genome Institute"/>
            <person name="Kuo A."/>
            <person name="Gay G."/>
            <person name="Dore J."/>
            <person name="Kohler A."/>
            <person name="Nagy L.G."/>
            <person name="Floudas D."/>
            <person name="Copeland A."/>
            <person name="Barry K.W."/>
            <person name="Cichocki N."/>
            <person name="Veneault-Fourrey C."/>
            <person name="LaButti K."/>
            <person name="Lindquist E.A."/>
            <person name="Lipzen A."/>
            <person name="Lundell T."/>
            <person name="Morin E."/>
            <person name="Murat C."/>
            <person name="Sun H."/>
            <person name="Tunlid A."/>
            <person name="Henrissat B."/>
            <person name="Grigoriev I.V."/>
            <person name="Hibbett D.S."/>
            <person name="Martin F."/>
            <person name="Nordberg H.P."/>
            <person name="Cantor M.N."/>
            <person name="Hua S.X."/>
        </authorList>
    </citation>
    <scope>NUCLEOTIDE SEQUENCE [LARGE SCALE GENOMIC DNA]</scope>
    <source>
        <strain evidence="2">h7</strain>
    </source>
</reference>
<accession>A0A0C2XYK2</accession>
<dbReference type="HOGENOM" id="CLU_2855878_0_0_1"/>
<proteinExistence type="predicted"/>
<protein>
    <submittedName>
        <fullName evidence="1">Uncharacterized protein</fullName>
    </submittedName>
</protein>
<organism evidence="1 2">
    <name type="scientific">Hebeloma cylindrosporum</name>
    <dbReference type="NCBI Taxonomy" id="76867"/>
    <lineage>
        <taxon>Eukaryota</taxon>
        <taxon>Fungi</taxon>
        <taxon>Dikarya</taxon>
        <taxon>Basidiomycota</taxon>
        <taxon>Agaricomycotina</taxon>
        <taxon>Agaricomycetes</taxon>
        <taxon>Agaricomycetidae</taxon>
        <taxon>Agaricales</taxon>
        <taxon>Agaricineae</taxon>
        <taxon>Hymenogastraceae</taxon>
        <taxon>Hebeloma</taxon>
    </lineage>
</organism>
<reference evidence="2" key="2">
    <citation type="submission" date="2015-01" db="EMBL/GenBank/DDBJ databases">
        <title>Evolutionary Origins and Diversification of the Mycorrhizal Mutualists.</title>
        <authorList>
            <consortium name="DOE Joint Genome Institute"/>
            <consortium name="Mycorrhizal Genomics Consortium"/>
            <person name="Kohler A."/>
            <person name="Kuo A."/>
            <person name="Nagy L.G."/>
            <person name="Floudas D."/>
            <person name="Copeland A."/>
            <person name="Barry K.W."/>
            <person name="Cichocki N."/>
            <person name="Veneault-Fourrey C."/>
            <person name="LaButti K."/>
            <person name="Lindquist E.A."/>
            <person name="Lipzen A."/>
            <person name="Lundell T."/>
            <person name="Morin E."/>
            <person name="Murat C."/>
            <person name="Riley R."/>
            <person name="Ohm R."/>
            <person name="Sun H."/>
            <person name="Tunlid A."/>
            <person name="Henrissat B."/>
            <person name="Grigoriev I.V."/>
            <person name="Hibbett D.S."/>
            <person name="Martin F."/>
        </authorList>
    </citation>
    <scope>NUCLEOTIDE SEQUENCE [LARGE SCALE GENOMIC DNA]</scope>
    <source>
        <strain evidence="2">h7</strain>
    </source>
</reference>
<evidence type="ECO:0000313" key="1">
    <source>
        <dbReference type="EMBL" id="KIM42698.1"/>
    </source>
</evidence>